<dbReference type="Proteomes" id="UP001236500">
    <property type="component" value="Chromosome"/>
</dbReference>
<organism evidence="2 3">
    <name type="scientific">Microbulbifer bruguierae</name>
    <dbReference type="NCBI Taxonomy" id="3029061"/>
    <lineage>
        <taxon>Bacteria</taxon>
        <taxon>Pseudomonadati</taxon>
        <taxon>Pseudomonadota</taxon>
        <taxon>Gammaproteobacteria</taxon>
        <taxon>Cellvibrionales</taxon>
        <taxon>Microbulbiferaceae</taxon>
        <taxon>Microbulbifer</taxon>
    </lineage>
</organism>
<gene>
    <name evidence="2" type="ORF">PVT68_10495</name>
</gene>
<feature type="domain" description="DUF6933" evidence="1">
    <location>
        <begin position="3"/>
        <end position="176"/>
    </location>
</feature>
<protein>
    <recommendedName>
        <fullName evidence="1">DUF6933 domain-containing protein</fullName>
    </recommendedName>
</protein>
<keyword evidence="3" id="KW-1185">Reference proteome</keyword>
<name>A0ABY8N8I1_9GAMM</name>
<dbReference type="Pfam" id="PF22016">
    <property type="entry name" value="DUF6933"/>
    <property type="match status" value="1"/>
</dbReference>
<reference evidence="2 3" key="1">
    <citation type="submission" date="2023-02" db="EMBL/GenBank/DDBJ databases">
        <title>Description and genomic characterization of Microbulbifer bruguierae sp. nov., isolated from the sediment of mangrove plant Bruguiera sexangula.</title>
        <authorList>
            <person name="Long M."/>
        </authorList>
    </citation>
    <scope>NUCLEOTIDE SEQUENCE [LARGE SCALE GENOMIC DNA]</scope>
    <source>
        <strain evidence="2 3">H12</strain>
    </source>
</reference>
<proteinExistence type="predicted"/>
<evidence type="ECO:0000259" key="1">
    <source>
        <dbReference type="Pfam" id="PF22016"/>
    </source>
</evidence>
<accession>A0ABY8N8I1</accession>
<evidence type="ECO:0000313" key="3">
    <source>
        <dbReference type="Proteomes" id="UP001236500"/>
    </source>
</evidence>
<dbReference type="InterPro" id="IPR053864">
    <property type="entry name" value="DUF6933"/>
</dbReference>
<sequence>MIIVHGTKKLLAKLIIDDDGHLPLLPRSQHLAESAGADVSPLSGWHANFLTIQRRNCVLLVHDETRFPLFIPALTKPDLAELDWWFGDALMNTLLKCNASQVQLDTVAAHLSRLSFDSDCDRSVQGTMNQMAQDAEYSLYHHGVHVAEITGHRLAAWLADRPCTVKGRKNAVWPVKAFLQLLDGLPRAIQSPVPVLQRETVLPGNIVNLLEFRKKNK</sequence>
<dbReference type="RefSeq" id="WP_280317811.1">
    <property type="nucleotide sequence ID" value="NZ_CP118605.1"/>
</dbReference>
<dbReference type="EMBL" id="CP118605">
    <property type="protein sequence ID" value="WGL15203.1"/>
    <property type="molecule type" value="Genomic_DNA"/>
</dbReference>
<evidence type="ECO:0000313" key="2">
    <source>
        <dbReference type="EMBL" id="WGL15203.1"/>
    </source>
</evidence>